<dbReference type="Gene3D" id="3.90.228.10">
    <property type="match status" value="1"/>
</dbReference>
<evidence type="ECO:0000256" key="3">
    <source>
        <dbReference type="ARBA" id="ARBA00022737"/>
    </source>
</evidence>
<evidence type="ECO:0000313" key="13">
    <source>
        <dbReference type="Proteomes" id="UP000324629"/>
    </source>
</evidence>
<reference evidence="12 13" key="1">
    <citation type="journal article" date="2019" name="Gigascience">
        <title>Whole-genome sequence of the oriental lung fluke Paragonimus westermani.</title>
        <authorList>
            <person name="Oey H."/>
            <person name="Zakrzewski M."/>
            <person name="Narain K."/>
            <person name="Devi K.R."/>
            <person name="Agatsuma T."/>
            <person name="Nawaratna S."/>
            <person name="Gobert G.N."/>
            <person name="Jones M.K."/>
            <person name="Ragan M.A."/>
            <person name="McManus D.P."/>
            <person name="Krause L."/>
        </authorList>
    </citation>
    <scope>NUCLEOTIDE SEQUENCE [LARGE SCALE GENOMIC DNA]</scope>
    <source>
        <strain evidence="12 13">IND2009</strain>
    </source>
</reference>
<dbReference type="Gene3D" id="1.25.40.20">
    <property type="entry name" value="Ankyrin repeat-containing domain"/>
    <property type="match status" value="5"/>
</dbReference>
<keyword evidence="13" id="KW-1185">Reference proteome</keyword>
<feature type="repeat" description="ANK" evidence="7">
    <location>
        <begin position="1035"/>
        <end position="1067"/>
    </location>
</feature>
<dbReference type="Proteomes" id="UP000324629">
    <property type="component" value="Unassembled WGS sequence"/>
</dbReference>
<protein>
    <recommendedName>
        <fullName evidence="8">Poly [ADP-ribose] polymerase</fullName>
        <shortName evidence="8">PARP</shortName>
        <ecNumber evidence="8">2.4.2.-</ecNumber>
    </recommendedName>
</protein>
<evidence type="ECO:0000256" key="1">
    <source>
        <dbReference type="ARBA" id="ARBA00022676"/>
    </source>
</evidence>
<dbReference type="FunFam" id="1.25.40.20:FF:000009">
    <property type="entry name" value="Poly [ADP-ribose] polymerase"/>
    <property type="match status" value="2"/>
</dbReference>
<dbReference type="PROSITE" id="PS50297">
    <property type="entry name" value="ANK_REP_REGION"/>
    <property type="match status" value="13"/>
</dbReference>
<keyword evidence="3" id="KW-0677">Repeat</keyword>
<feature type="repeat" description="ANK" evidence="7">
    <location>
        <begin position="882"/>
        <end position="914"/>
    </location>
</feature>
<comment type="caution">
    <text evidence="12">The sequence shown here is derived from an EMBL/GenBank/DDBJ whole genome shotgun (WGS) entry which is preliminary data.</text>
</comment>
<feature type="repeat" description="ANK" evidence="7">
    <location>
        <begin position="112"/>
        <end position="144"/>
    </location>
</feature>
<dbReference type="Pfam" id="PF00536">
    <property type="entry name" value="SAM_1"/>
    <property type="match status" value="1"/>
</dbReference>
<feature type="repeat" description="ANK" evidence="7">
    <location>
        <begin position="1002"/>
        <end position="1034"/>
    </location>
</feature>
<comment type="catalytic activity">
    <reaction evidence="6">
        <text>NAD(+) + (ADP-D-ribosyl)n-acceptor = nicotinamide + (ADP-D-ribosyl)n+1-acceptor + H(+).</text>
        <dbReference type="EC" id="2.4.2.30"/>
    </reaction>
</comment>
<dbReference type="PROSITE" id="PS50105">
    <property type="entry name" value="SAM_DOMAIN"/>
    <property type="match status" value="1"/>
</dbReference>
<organism evidence="12 13">
    <name type="scientific">Paragonimus westermani</name>
    <dbReference type="NCBI Taxonomy" id="34504"/>
    <lineage>
        <taxon>Eukaryota</taxon>
        <taxon>Metazoa</taxon>
        <taxon>Spiralia</taxon>
        <taxon>Lophotrochozoa</taxon>
        <taxon>Platyhelminthes</taxon>
        <taxon>Trematoda</taxon>
        <taxon>Digenea</taxon>
        <taxon>Plagiorchiida</taxon>
        <taxon>Troglotremata</taxon>
        <taxon>Troglotrematidae</taxon>
        <taxon>Paragonimus</taxon>
    </lineage>
</organism>
<evidence type="ECO:0000256" key="2">
    <source>
        <dbReference type="ARBA" id="ARBA00022695"/>
    </source>
</evidence>
<feature type="region of interest" description="Disordered" evidence="9">
    <location>
        <begin position="597"/>
        <end position="628"/>
    </location>
</feature>
<evidence type="ECO:0000256" key="5">
    <source>
        <dbReference type="ARBA" id="ARBA00024347"/>
    </source>
</evidence>
<keyword evidence="1 8" id="KW-0328">Glycosyltransferase</keyword>
<dbReference type="Pfam" id="PF12796">
    <property type="entry name" value="Ank_2"/>
    <property type="match status" value="6"/>
</dbReference>
<dbReference type="PROSITE" id="PS50088">
    <property type="entry name" value="ANK_REPEAT"/>
    <property type="match status" value="14"/>
</dbReference>
<dbReference type="PRINTS" id="PR01415">
    <property type="entry name" value="ANKYRIN"/>
</dbReference>
<accession>A0A5J4NFV0</accession>
<dbReference type="InterPro" id="IPR036770">
    <property type="entry name" value="Ankyrin_rpt-contain_sf"/>
</dbReference>
<evidence type="ECO:0000313" key="12">
    <source>
        <dbReference type="EMBL" id="KAA3674551.1"/>
    </source>
</evidence>
<dbReference type="Gene3D" id="1.10.150.50">
    <property type="entry name" value="Transcription Factor, Ets-1"/>
    <property type="match status" value="1"/>
</dbReference>
<feature type="repeat" description="ANK" evidence="7">
    <location>
        <begin position="301"/>
        <end position="333"/>
    </location>
</feature>
<dbReference type="EMBL" id="QNGE01003072">
    <property type="protein sequence ID" value="KAA3674551.1"/>
    <property type="molecule type" value="Genomic_DNA"/>
</dbReference>
<evidence type="ECO:0000259" key="11">
    <source>
        <dbReference type="PROSITE" id="PS51059"/>
    </source>
</evidence>
<feature type="repeat" description="ANK" evidence="7">
    <location>
        <begin position="915"/>
        <end position="947"/>
    </location>
</feature>
<dbReference type="EC" id="2.4.2.-" evidence="8"/>
<dbReference type="GO" id="GO:0016779">
    <property type="term" value="F:nucleotidyltransferase activity"/>
    <property type="evidence" value="ECO:0007669"/>
    <property type="project" value="UniProtKB-KW"/>
</dbReference>
<evidence type="ECO:0000256" key="6">
    <source>
        <dbReference type="ARBA" id="ARBA00033987"/>
    </source>
</evidence>
<dbReference type="GO" id="GO:0003950">
    <property type="term" value="F:NAD+ poly-ADP-ribosyltransferase activity"/>
    <property type="evidence" value="ECO:0007669"/>
    <property type="project" value="UniProtKB-UniRule"/>
</dbReference>
<evidence type="ECO:0000256" key="9">
    <source>
        <dbReference type="SAM" id="MobiDB-lite"/>
    </source>
</evidence>
<feature type="domain" description="PARP catalytic" evidence="11">
    <location>
        <begin position="1387"/>
        <end position="1608"/>
    </location>
</feature>
<keyword evidence="4 7" id="KW-0040">ANK repeat</keyword>
<dbReference type="SUPFAM" id="SSF47769">
    <property type="entry name" value="SAM/Pointed domain"/>
    <property type="match status" value="1"/>
</dbReference>
<dbReference type="PANTHER" id="PTHR24171:SF8">
    <property type="entry name" value="BRCA1-ASSOCIATED RING DOMAIN PROTEIN 1"/>
    <property type="match status" value="1"/>
</dbReference>
<dbReference type="InterPro" id="IPR012317">
    <property type="entry name" value="Poly(ADP-ribose)pol_cat_dom"/>
</dbReference>
<feature type="compositionally biased region" description="Low complexity" evidence="9">
    <location>
        <begin position="611"/>
        <end position="627"/>
    </location>
</feature>
<feature type="repeat" description="ANK" evidence="7">
    <location>
        <begin position="232"/>
        <end position="264"/>
    </location>
</feature>
<dbReference type="InterPro" id="IPR001660">
    <property type="entry name" value="SAM"/>
</dbReference>
<evidence type="ECO:0000256" key="8">
    <source>
        <dbReference type="RuleBase" id="RU362114"/>
    </source>
</evidence>
<name>A0A5J4NFV0_9TREM</name>
<feature type="domain" description="SAM" evidence="10">
    <location>
        <begin position="1248"/>
        <end position="1311"/>
    </location>
</feature>
<dbReference type="SMART" id="SM00248">
    <property type="entry name" value="ANK"/>
    <property type="match status" value="18"/>
</dbReference>
<dbReference type="Pfam" id="PF00644">
    <property type="entry name" value="PARP"/>
    <property type="match status" value="1"/>
</dbReference>
<dbReference type="PROSITE" id="PS51059">
    <property type="entry name" value="PARP_CATALYTIC"/>
    <property type="match status" value="1"/>
</dbReference>
<dbReference type="SMART" id="SM00454">
    <property type="entry name" value="SAM"/>
    <property type="match status" value="1"/>
</dbReference>
<proteinExistence type="inferred from homology"/>
<dbReference type="Pfam" id="PF00023">
    <property type="entry name" value="Ank"/>
    <property type="match status" value="2"/>
</dbReference>
<gene>
    <name evidence="12" type="ORF">DEA37_0002221</name>
</gene>
<dbReference type="PANTHER" id="PTHR24171">
    <property type="entry name" value="ANKYRIN REPEAT DOMAIN-CONTAINING PROTEIN 39-RELATED"/>
    <property type="match status" value="1"/>
</dbReference>
<evidence type="ECO:0000256" key="7">
    <source>
        <dbReference type="PROSITE-ProRule" id="PRU00023"/>
    </source>
</evidence>
<keyword evidence="8" id="KW-0520">NAD</keyword>
<feature type="repeat" description="ANK" evidence="7">
    <location>
        <begin position="145"/>
        <end position="177"/>
    </location>
</feature>
<sequence>MSDDVSHRRAVSVGNACHQSVDYSGDFVQSASAITVEPSPLSDSMSVQLFDACRNGDAFRVKFLLDNGACVDMTDSSGRKSTPLHFAAGYGHRDVVELLLERGADVNARDDGGLVPLHNACSFGHVDVVHLMLRAGSDPNARDCWNYTPLHEAAIKGKVEVCILLLQAKADLRARNLDGKTPIDLAEGSARLALLGDYRKDELLEAARSGNEEKLVSLLTPQNVNCHAGDGRKSTPLHLAAGYNRSKIVKILLANGADVVAKDKGGLIPLHNACSYGHLDVCELLLGAGSVQTQVHAADLWQYTPLHEAASKARAEVCSLLLAYGANPMKTNCHGKSALDLVPTAELRRRLFFEFLGHCLLEAARSGEIGNVQRVLSSVTPPDTIDSQNTNTCSDAKSNRTINGYPLDGTGDPVAASSGDTGSTSVPDLGIAEVLQFRHPFTGNTVLHSACSPPDTVTVADYQSLSPPYVGIDPNGTRSVCSNPGQVTVQPKTTDHSTCATNHSTRRQQLIEWLIQHHAVTSINDCNAEAQIPLHLAARNGFLEAAVCLAYHGSKINTVDAHGFTPLHLAANHGHAHVVRFLVQIIGGDGPTFTAGSQTSSYGTAPPIPISTTSSCRRTTTETTTPTLLGVPSVTSTFTTSAETRERHLVVDSTPNNSRSTNGNSLAPCTSKNDGCALELDAVSVVTTVVQTPDVSKPQYSGSARAVCNLPLISTDLSSCGHPKPAVTIEPVSSGTSGHFSSGRSFRPRSNSEFCMPNQTWADAVLRLLEAAKSGDVELVRRLITAHQNHQHLQKPVHSSTSSTSVDCATPAVTNSHPGETNDFAQLATSPSCSFSVADLINCRDIDGRHSTPLHFAAGYNRLAVVELLLQYNADVHAKDKGGLVPLHNACSYGHCRVAELLIQHGANVNVTDLWRFTPLHEAAAKGKFEICRLLLQHGADPTRKNRDGHTPIDLVKDTDSDVYDLLRGDIAVLEAAKRGNLAKLQRLITPANINCRDTQGRNSAPLHLAAGYNNVEVVEFLLESGADVNAKDKGGLIPLHNASSYGHVDVAALLIRYGTSVNAVDKWGYTPLHEAAQKGRTQLCSLLLAHGADAFIRNQENQIPIDLATAEDVRSLLTDAMLHSNFTVTTVTKDALVSGGMFASDLVTGSENATRLGFPLPQTDSSTSDCVAPVCSVGPRVEGQGQESAADGIAVAPLVAIHTSAASSIRCAPTSMNGLRLSTSVAVTSSGNNSLSVPTSIASHHAHSKLTVASFLTALDLQMYIELFDKEEVTMDILAEMTHAELKELGVIVYGHRHKILKGLQRWRMSAASFGLSNGLPLPPSAVAHLTMGMQNLSLSSMNGTDATSMSSPAVIPDLTVSSSSSLSATTTHFHGVGVSEATPTSPMYFPPGSLKQTVMVELDPSDPEFRAVEEQVQSTIREHRDNCGGVFKRYHLLKVARIRNRRLWDRYVHRCKEISEDSAGHYNERLLFHGSPFLQAIVMKGFDERHAYIGGMFGAGIYFAENSSKSNQYVYGIGGGTGCQAHKSRSCYVCPRQLLLCRVALGRSFIQFNAMKVAHAPPGHHSIVGRPSTGGLNFAEYVIYRGEQAYPEYLITYLLVPPDPTDSALLPSASFAGISATVTSSSLGASGLLTPSPPLRRRRHPSQLLQVVQPVSPFKVLYDHPVSVSVEALRAEYLTFSFTHAGEL</sequence>
<keyword evidence="2" id="KW-0548">Nucleotidyltransferase</keyword>
<dbReference type="InterPro" id="IPR002110">
    <property type="entry name" value="Ankyrin_rpt"/>
</dbReference>
<feature type="repeat" description="ANK" evidence="7">
    <location>
        <begin position="562"/>
        <end position="584"/>
    </location>
</feature>
<feature type="repeat" description="ANK" evidence="7">
    <location>
        <begin position="79"/>
        <end position="111"/>
    </location>
</feature>
<feature type="region of interest" description="Disordered" evidence="9">
    <location>
        <begin position="380"/>
        <end position="400"/>
    </location>
</feature>
<feature type="repeat" description="ANK" evidence="7">
    <location>
        <begin position="529"/>
        <end position="561"/>
    </location>
</feature>
<evidence type="ECO:0000256" key="4">
    <source>
        <dbReference type="ARBA" id="ARBA00023043"/>
    </source>
</evidence>
<feature type="repeat" description="ANK" evidence="7">
    <location>
        <begin position="849"/>
        <end position="881"/>
    </location>
</feature>
<keyword evidence="8" id="KW-0808">Transferase</keyword>
<dbReference type="Gene3D" id="6.20.320.10">
    <property type="match status" value="1"/>
</dbReference>
<dbReference type="SUPFAM" id="SSF56399">
    <property type="entry name" value="ADP-ribosylation"/>
    <property type="match status" value="1"/>
</dbReference>
<comment type="similarity">
    <text evidence="5">Belongs to the ARTD/PARP family.</text>
</comment>
<feature type="repeat" description="ANK" evidence="7">
    <location>
        <begin position="265"/>
        <end position="290"/>
    </location>
</feature>
<evidence type="ECO:0000259" key="10">
    <source>
        <dbReference type="PROSITE" id="PS50105"/>
    </source>
</evidence>
<dbReference type="InterPro" id="IPR013761">
    <property type="entry name" value="SAM/pointed_sf"/>
</dbReference>
<feature type="repeat" description="ANK" evidence="7">
    <location>
        <begin position="1068"/>
        <end position="1100"/>
    </location>
</feature>
<dbReference type="SUPFAM" id="SSF48403">
    <property type="entry name" value="Ankyrin repeat"/>
    <property type="match status" value="3"/>
</dbReference>